<evidence type="ECO:0000313" key="3">
    <source>
        <dbReference type="Proteomes" id="UP001233999"/>
    </source>
</evidence>
<proteinExistence type="predicted"/>
<dbReference type="Gene3D" id="2.40.128.20">
    <property type="match status" value="1"/>
</dbReference>
<evidence type="ECO:0000256" key="1">
    <source>
        <dbReference type="SAM" id="SignalP"/>
    </source>
</evidence>
<evidence type="ECO:0008006" key="4">
    <source>
        <dbReference type="Google" id="ProtNLM"/>
    </source>
</evidence>
<evidence type="ECO:0000313" key="2">
    <source>
        <dbReference type="EMBL" id="KAJ9590359.1"/>
    </source>
</evidence>
<accession>A0AAD8A0N9</accession>
<comment type="caution">
    <text evidence="2">The sequence shown here is derived from an EMBL/GenBank/DDBJ whole genome shotgun (WGS) entry which is preliminary data.</text>
</comment>
<dbReference type="Proteomes" id="UP001233999">
    <property type="component" value="Unassembled WGS sequence"/>
</dbReference>
<reference evidence="2" key="2">
    <citation type="submission" date="2023-05" db="EMBL/GenBank/DDBJ databases">
        <authorList>
            <person name="Fouks B."/>
        </authorList>
    </citation>
    <scope>NUCLEOTIDE SEQUENCE</scope>
    <source>
        <strain evidence="2">Stay&amp;Tobe</strain>
        <tissue evidence="2">Testes</tissue>
    </source>
</reference>
<feature type="chain" id="PRO_5041991701" description="Lipocalin/cytosolic fatty-acid binding domain-containing protein" evidence="1">
    <location>
        <begin position="18"/>
        <end position="175"/>
    </location>
</feature>
<dbReference type="EMBL" id="JASPKZ010004223">
    <property type="protein sequence ID" value="KAJ9590359.1"/>
    <property type="molecule type" value="Genomic_DNA"/>
</dbReference>
<feature type="signal peptide" evidence="1">
    <location>
        <begin position="1"/>
        <end position="17"/>
    </location>
</feature>
<dbReference type="SUPFAM" id="SSF50814">
    <property type="entry name" value="Lipocalins"/>
    <property type="match status" value="1"/>
</dbReference>
<keyword evidence="3" id="KW-1185">Reference proteome</keyword>
<name>A0AAD8A0N9_DIPPU</name>
<keyword evidence="1" id="KW-0732">Signal</keyword>
<reference evidence="2" key="1">
    <citation type="journal article" date="2023" name="IScience">
        <title>Live-bearing cockroach genome reveals convergent evolutionary mechanisms linked to viviparity in insects and beyond.</title>
        <authorList>
            <person name="Fouks B."/>
            <person name="Harrison M.C."/>
            <person name="Mikhailova A.A."/>
            <person name="Marchal E."/>
            <person name="English S."/>
            <person name="Carruthers M."/>
            <person name="Jennings E.C."/>
            <person name="Chiamaka E.L."/>
            <person name="Frigard R.A."/>
            <person name="Pippel M."/>
            <person name="Attardo G.M."/>
            <person name="Benoit J.B."/>
            <person name="Bornberg-Bauer E."/>
            <person name="Tobe S.S."/>
        </authorList>
    </citation>
    <scope>NUCLEOTIDE SEQUENCE</scope>
    <source>
        <strain evidence="2">Stay&amp;Tobe</strain>
    </source>
</reference>
<dbReference type="InterPro" id="IPR012674">
    <property type="entry name" value="Calycin"/>
</dbReference>
<sequence>MKTVFVLVVVTILQVTPQEPCPPQDLNIDPKAFEGIWYVRATKPDIFQEDNNIKENYTNIDEDNDTVTGTVTTRVNGTKDEHSIATLMIMGRNLTRKYSTEGENNYTAIFEILAYDDQYIIEYGKPPEESKTGLVFIRYRDECPDNQTQDKVEEALINVCLNFSDFSVDKELNCN</sequence>
<gene>
    <name evidence="2" type="ORF">L9F63_016596</name>
</gene>
<organism evidence="2 3">
    <name type="scientific">Diploptera punctata</name>
    <name type="common">Pacific beetle cockroach</name>
    <dbReference type="NCBI Taxonomy" id="6984"/>
    <lineage>
        <taxon>Eukaryota</taxon>
        <taxon>Metazoa</taxon>
        <taxon>Ecdysozoa</taxon>
        <taxon>Arthropoda</taxon>
        <taxon>Hexapoda</taxon>
        <taxon>Insecta</taxon>
        <taxon>Pterygota</taxon>
        <taxon>Neoptera</taxon>
        <taxon>Polyneoptera</taxon>
        <taxon>Dictyoptera</taxon>
        <taxon>Blattodea</taxon>
        <taxon>Blaberoidea</taxon>
        <taxon>Blaberidae</taxon>
        <taxon>Diplopterinae</taxon>
        <taxon>Diploptera</taxon>
    </lineage>
</organism>
<dbReference type="AlphaFoldDB" id="A0AAD8A0N9"/>
<protein>
    <recommendedName>
        <fullName evidence="4">Lipocalin/cytosolic fatty-acid binding domain-containing protein</fullName>
    </recommendedName>
</protein>